<accession>A0A4Q7KGY2</accession>
<dbReference type="EMBL" id="SGWQ01000012">
    <property type="protein sequence ID" value="RZS32507.1"/>
    <property type="molecule type" value="Genomic_DNA"/>
</dbReference>
<reference evidence="2 3" key="1">
    <citation type="submission" date="2019-02" db="EMBL/GenBank/DDBJ databases">
        <title>Genomic Encyclopedia of Type Strains, Phase IV (KMG-IV): sequencing the most valuable type-strain genomes for metagenomic binning, comparative biology and taxonomic classification.</title>
        <authorList>
            <person name="Goeker M."/>
        </authorList>
    </citation>
    <scope>NUCLEOTIDE SEQUENCE [LARGE SCALE GENOMIC DNA]</scope>
    <source>
        <strain evidence="2 3">DSM 101727</strain>
    </source>
</reference>
<evidence type="ECO:0000313" key="2">
    <source>
        <dbReference type="EMBL" id="RZS32507.1"/>
    </source>
</evidence>
<name>A0A4Q7KGY2_9PSEU</name>
<feature type="compositionally biased region" description="Pro residues" evidence="1">
    <location>
        <begin position="86"/>
        <end position="95"/>
    </location>
</feature>
<gene>
    <name evidence="2" type="ORF">EV193_112141</name>
</gene>
<sequence length="187" mass="20125">MSDSFAELNRRTAALRVSESEPGVRVTVDGEGVVVELVTTPELGAIPPVRVGPTVLGCIQRAQARAAEAAQVLAEEILLHDEPEPAPEPPPPPRPIVRTAPQTRPVPAPAPVAEQPEEPLFEPLVDRAPTQRSTPRRPEPNADPAVYSFGEIEDDVEPAPRHAPAPPRPAAEDDEDWADNPINWVEG</sequence>
<protein>
    <recommendedName>
        <fullName evidence="4">YbaB/EbfC DNA-binding family protein</fullName>
    </recommendedName>
</protein>
<proteinExistence type="predicted"/>
<keyword evidence="3" id="KW-1185">Reference proteome</keyword>
<feature type="region of interest" description="Disordered" evidence="1">
    <location>
        <begin position="78"/>
        <end position="187"/>
    </location>
</feature>
<organism evidence="2 3">
    <name type="scientific">Herbihabitans rhizosphaerae</name>
    <dbReference type="NCBI Taxonomy" id="1872711"/>
    <lineage>
        <taxon>Bacteria</taxon>
        <taxon>Bacillati</taxon>
        <taxon>Actinomycetota</taxon>
        <taxon>Actinomycetes</taxon>
        <taxon>Pseudonocardiales</taxon>
        <taxon>Pseudonocardiaceae</taxon>
        <taxon>Herbihabitans</taxon>
    </lineage>
</organism>
<evidence type="ECO:0000256" key="1">
    <source>
        <dbReference type="SAM" id="MobiDB-lite"/>
    </source>
</evidence>
<dbReference type="AlphaFoldDB" id="A0A4Q7KGY2"/>
<dbReference type="Proteomes" id="UP000294257">
    <property type="component" value="Unassembled WGS sequence"/>
</dbReference>
<comment type="caution">
    <text evidence="2">The sequence shown here is derived from an EMBL/GenBank/DDBJ whole genome shotgun (WGS) entry which is preliminary data.</text>
</comment>
<evidence type="ECO:0000313" key="3">
    <source>
        <dbReference type="Proteomes" id="UP000294257"/>
    </source>
</evidence>
<evidence type="ECO:0008006" key="4">
    <source>
        <dbReference type="Google" id="ProtNLM"/>
    </source>
</evidence>